<protein>
    <submittedName>
        <fullName evidence="1">Uncharacterized protein</fullName>
    </submittedName>
</protein>
<name>A0A0E9SE46_ANGAN</name>
<sequence length="24" mass="2742">MYNDHAPRFTENACGARISEISCR</sequence>
<organism evidence="1">
    <name type="scientific">Anguilla anguilla</name>
    <name type="common">European freshwater eel</name>
    <name type="synonym">Muraena anguilla</name>
    <dbReference type="NCBI Taxonomy" id="7936"/>
    <lineage>
        <taxon>Eukaryota</taxon>
        <taxon>Metazoa</taxon>
        <taxon>Chordata</taxon>
        <taxon>Craniata</taxon>
        <taxon>Vertebrata</taxon>
        <taxon>Euteleostomi</taxon>
        <taxon>Actinopterygii</taxon>
        <taxon>Neopterygii</taxon>
        <taxon>Teleostei</taxon>
        <taxon>Anguilliformes</taxon>
        <taxon>Anguillidae</taxon>
        <taxon>Anguilla</taxon>
    </lineage>
</organism>
<reference evidence="1" key="2">
    <citation type="journal article" date="2015" name="Fish Shellfish Immunol.">
        <title>Early steps in the European eel (Anguilla anguilla)-Vibrio vulnificus interaction in the gills: Role of the RtxA13 toxin.</title>
        <authorList>
            <person name="Callol A."/>
            <person name="Pajuelo D."/>
            <person name="Ebbesson L."/>
            <person name="Teles M."/>
            <person name="MacKenzie S."/>
            <person name="Amaro C."/>
        </authorList>
    </citation>
    <scope>NUCLEOTIDE SEQUENCE</scope>
</reference>
<evidence type="ECO:0000313" key="1">
    <source>
        <dbReference type="EMBL" id="JAH38955.1"/>
    </source>
</evidence>
<dbReference type="AlphaFoldDB" id="A0A0E9SE46"/>
<proteinExistence type="predicted"/>
<accession>A0A0E9SE46</accession>
<reference evidence="1" key="1">
    <citation type="submission" date="2014-11" db="EMBL/GenBank/DDBJ databases">
        <authorList>
            <person name="Amaro Gonzalez C."/>
        </authorList>
    </citation>
    <scope>NUCLEOTIDE SEQUENCE</scope>
</reference>
<dbReference type="EMBL" id="GBXM01069622">
    <property type="protein sequence ID" value="JAH38955.1"/>
    <property type="molecule type" value="Transcribed_RNA"/>
</dbReference>